<dbReference type="Gene3D" id="1.10.510.10">
    <property type="entry name" value="Transferase(Phosphotransferase) domain 1"/>
    <property type="match status" value="1"/>
</dbReference>
<dbReference type="Pfam" id="PF07714">
    <property type="entry name" value="PK_Tyr_Ser-Thr"/>
    <property type="match status" value="1"/>
</dbReference>
<evidence type="ECO:0000256" key="2">
    <source>
        <dbReference type="ARBA" id="ARBA00004141"/>
    </source>
</evidence>
<protein>
    <recommendedName>
        <fullName evidence="4 15">Guanylate cyclase</fullName>
        <ecNumber evidence="4 15">4.6.1.2</ecNumber>
    </recommendedName>
</protein>
<keyword evidence="6 17" id="KW-0732">Signal</keyword>
<dbReference type="GO" id="GO:0006935">
    <property type="term" value="P:chemotaxis"/>
    <property type="evidence" value="ECO:0007669"/>
    <property type="project" value="UniProtKB-ARBA"/>
</dbReference>
<dbReference type="WBParaSite" id="PSAMB.scaffold80size84254.g1470.t1">
    <property type="protein sequence ID" value="PSAMB.scaffold80size84254.g1470.t1"/>
    <property type="gene ID" value="PSAMB.scaffold80size84254.g1470"/>
</dbReference>
<keyword evidence="7" id="KW-0547">Nucleotide-binding</keyword>
<accession>A0A914XJG6</accession>
<dbReference type="GO" id="GO:0007168">
    <property type="term" value="P:receptor guanylyl cyclase signaling pathway"/>
    <property type="evidence" value="ECO:0007669"/>
    <property type="project" value="TreeGrafter"/>
</dbReference>
<feature type="signal peptide" evidence="17">
    <location>
        <begin position="1"/>
        <end position="21"/>
    </location>
</feature>
<evidence type="ECO:0000256" key="16">
    <source>
        <dbReference type="SAM" id="Phobius"/>
    </source>
</evidence>
<evidence type="ECO:0000256" key="9">
    <source>
        <dbReference type="ARBA" id="ARBA00023136"/>
    </source>
</evidence>
<dbReference type="CDD" id="cd06352">
    <property type="entry name" value="PBP1_NPR_GC-like"/>
    <property type="match status" value="1"/>
</dbReference>
<dbReference type="Gene3D" id="3.30.70.1230">
    <property type="entry name" value="Nucleotide cyclase"/>
    <property type="match status" value="1"/>
</dbReference>
<keyword evidence="5 16" id="KW-0812">Transmembrane</keyword>
<comment type="subcellular location">
    <subcellularLocation>
        <location evidence="2">Membrane</location>
        <topology evidence="2">Multi-pass membrane protein</topology>
    </subcellularLocation>
    <subcellularLocation>
        <location evidence="3">Membrane</location>
        <topology evidence="3">Single-pass type I membrane protein</topology>
    </subcellularLocation>
</comment>
<evidence type="ECO:0000256" key="12">
    <source>
        <dbReference type="ARBA" id="ARBA00023239"/>
    </source>
</evidence>
<evidence type="ECO:0000259" key="18">
    <source>
        <dbReference type="PROSITE" id="PS50011"/>
    </source>
</evidence>
<dbReference type="SMART" id="SM00044">
    <property type="entry name" value="CYCc"/>
    <property type="match status" value="1"/>
</dbReference>
<evidence type="ECO:0000256" key="11">
    <source>
        <dbReference type="ARBA" id="ARBA00023180"/>
    </source>
</evidence>
<dbReference type="PROSITE" id="PS00452">
    <property type="entry name" value="GUANYLATE_CYCLASE_1"/>
    <property type="match status" value="1"/>
</dbReference>
<dbReference type="SUPFAM" id="SSF55073">
    <property type="entry name" value="Nucleotide cyclase"/>
    <property type="match status" value="1"/>
</dbReference>
<evidence type="ECO:0000256" key="13">
    <source>
        <dbReference type="ARBA" id="ARBA00023293"/>
    </source>
</evidence>
<dbReference type="InterPro" id="IPR050401">
    <property type="entry name" value="Cyclic_nucleotide_synthase"/>
</dbReference>
<sequence length="1075" mass="122283">MHASKLAVLLIVACQAVALLAKPAKPRERLTIKVGFLMVKNDPFLRAMLGYVTTAPAVDIALRRIDKERLLDYVDWNITWLFPQCDEALTSGNTGDLLRDYEVDVIMGLPCAKTAVISGASATYFNIPLISYAATWADFSDKSRFPTFARTVGSVSQMARALIKFLNFFQWNQIAVLYTDDKERRKCYNINNELQDQNAATSGKSLQFNYIYSIVKNITDEAMNDFLDQVALKARIIIACFDNDVDKRRFMLLAHDKEMTNNQYLYIMPDYAPKENAATIWNSTTLINNISDERDNDAREAFRAAMIVEWNTLREDDLADFKTEIPKLMRLPPYNCTTDCNWPDAHYGSTYSPYMHDAMYLYARALNKTLQQDPKQYRNGTKMRENCEMTFTGVSGEVIITKDGERLPNIRFEGFDANGMREHFGLIRTSQDENAVQMLELNNPYTLESVWTSRGGQKPLSVPVCGYAGDNCPVSFMHQYFALVVSVSTIFALLLILVAVLIVYNFYGRIQRKRLENSLWQIDNYELVQIDTAQSISSSEQSVKTTSTTHSLPSLFRKQTAKNGRWKFCYRRKELVAVRKHNISLQFNHDDEAEFRAMRALIHDNVNQFHGLSHDVTGNLSVWKALPRGSLRDVLEKKTISLDWFFKFSLIRDIFEGIDFLHNSALRVHGRLTSKSCLINDRWQVKLSDYGLSCIRNVEKLPSKDMLWTAPELFDQQPFLKPTPASDIYSFGILCSELITETEAYGIQKFDQNMTDDDIVYRVVKGERPPFRPIMNLSQNSDINPAILSLIQDCWAQDVKDRPSAKTVRQVFKGMKLGKNVNLMDHILNVMEKYAGSLEQEVAERTKALIEEQKKSDILLYRMLPRQVADKLKAGQAVAPELFEQVTIMFSDIVSFTRLAGLSSPLQVVNMLNELCTIFDGIIDEHDAYKVETIGDGYLCVSGLPNRNGTAHVRQIADMCLAFQRNVRSFRIAHLPDEQVQLRIGINTGSVVAGVIGLTMPRYCLFGDSVNTASRMESHGKAGMIHITSATNDYLTADYETETRGEIIIKGKGVMETYWLLSKKLNFSERQKSAV</sequence>
<dbReference type="PROSITE" id="PS50011">
    <property type="entry name" value="PROTEIN_KINASE_DOM"/>
    <property type="match status" value="1"/>
</dbReference>
<dbReference type="Pfam" id="PF01094">
    <property type="entry name" value="ANF_receptor"/>
    <property type="match status" value="1"/>
</dbReference>
<dbReference type="InterPro" id="IPR000337">
    <property type="entry name" value="GPCR_3"/>
</dbReference>
<dbReference type="GO" id="GO:0004930">
    <property type="term" value="F:G protein-coupled receptor activity"/>
    <property type="evidence" value="ECO:0007669"/>
    <property type="project" value="InterPro"/>
</dbReference>
<evidence type="ECO:0000256" key="17">
    <source>
        <dbReference type="SAM" id="SignalP"/>
    </source>
</evidence>
<dbReference type="SUPFAM" id="SSF53822">
    <property type="entry name" value="Periplasmic binding protein-like I"/>
    <property type="match status" value="1"/>
</dbReference>
<reference evidence="21" key="1">
    <citation type="submission" date="2022-11" db="UniProtKB">
        <authorList>
            <consortium name="WormBaseParasite"/>
        </authorList>
    </citation>
    <scope>IDENTIFICATION</scope>
</reference>
<dbReference type="Pfam" id="PF00211">
    <property type="entry name" value="Guanylate_cyc"/>
    <property type="match status" value="1"/>
</dbReference>
<evidence type="ECO:0000256" key="14">
    <source>
        <dbReference type="RuleBase" id="RU000405"/>
    </source>
</evidence>
<dbReference type="GO" id="GO:0035556">
    <property type="term" value="P:intracellular signal transduction"/>
    <property type="evidence" value="ECO:0007669"/>
    <property type="project" value="InterPro"/>
</dbReference>
<organism evidence="20 21">
    <name type="scientific">Plectus sambesii</name>
    <dbReference type="NCBI Taxonomy" id="2011161"/>
    <lineage>
        <taxon>Eukaryota</taxon>
        <taxon>Metazoa</taxon>
        <taxon>Ecdysozoa</taxon>
        <taxon>Nematoda</taxon>
        <taxon>Chromadorea</taxon>
        <taxon>Plectida</taxon>
        <taxon>Plectina</taxon>
        <taxon>Plectoidea</taxon>
        <taxon>Plectidae</taxon>
        <taxon>Plectus</taxon>
    </lineage>
</organism>
<dbReference type="GO" id="GO:0005886">
    <property type="term" value="C:plasma membrane"/>
    <property type="evidence" value="ECO:0007669"/>
    <property type="project" value="TreeGrafter"/>
</dbReference>
<keyword evidence="13 15" id="KW-0141">cGMP biosynthesis</keyword>
<feature type="domain" description="Protein kinase" evidence="18">
    <location>
        <begin position="525"/>
        <end position="812"/>
    </location>
</feature>
<dbReference type="PANTHER" id="PTHR11920">
    <property type="entry name" value="GUANYLYL CYCLASE"/>
    <property type="match status" value="1"/>
</dbReference>
<evidence type="ECO:0000313" key="20">
    <source>
        <dbReference type="Proteomes" id="UP000887566"/>
    </source>
</evidence>
<dbReference type="AlphaFoldDB" id="A0A914XJG6"/>
<dbReference type="Gene3D" id="3.40.50.2300">
    <property type="match status" value="2"/>
</dbReference>
<dbReference type="FunFam" id="3.30.70.1230:FF:000023">
    <property type="entry name" value="Guanylate cyclase"/>
    <property type="match status" value="1"/>
</dbReference>
<feature type="transmembrane region" description="Helical" evidence="16">
    <location>
        <begin position="480"/>
        <end position="507"/>
    </location>
</feature>
<dbReference type="InterPro" id="IPR018297">
    <property type="entry name" value="A/G_cyclase_CS"/>
</dbReference>
<dbReference type="GO" id="GO:0007635">
    <property type="term" value="P:chemosensory behavior"/>
    <property type="evidence" value="ECO:0007669"/>
    <property type="project" value="UniProtKB-ARBA"/>
</dbReference>
<dbReference type="InterPro" id="IPR011009">
    <property type="entry name" value="Kinase-like_dom_sf"/>
</dbReference>
<dbReference type="PRINTS" id="PR01176">
    <property type="entry name" value="GABABRECEPTR"/>
</dbReference>
<comment type="catalytic activity">
    <reaction evidence="1 15">
        <text>GTP = 3',5'-cyclic GMP + diphosphate</text>
        <dbReference type="Rhea" id="RHEA:13665"/>
        <dbReference type="ChEBI" id="CHEBI:33019"/>
        <dbReference type="ChEBI" id="CHEBI:37565"/>
        <dbReference type="ChEBI" id="CHEBI:57746"/>
        <dbReference type="EC" id="4.6.1.2"/>
    </reaction>
</comment>
<evidence type="ECO:0000313" key="21">
    <source>
        <dbReference type="WBParaSite" id="PSAMB.scaffold80size84254.g1470.t1"/>
    </source>
</evidence>
<dbReference type="PROSITE" id="PS50125">
    <property type="entry name" value="GUANYLATE_CYCLASE_2"/>
    <property type="match status" value="1"/>
</dbReference>
<evidence type="ECO:0000256" key="8">
    <source>
        <dbReference type="ARBA" id="ARBA00022989"/>
    </source>
</evidence>
<dbReference type="InterPro" id="IPR001828">
    <property type="entry name" value="ANF_lig-bd_rcpt"/>
</dbReference>
<dbReference type="GO" id="GO:0005524">
    <property type="term" value="F:ATP binding"/>
    <property type="evidence" value="ECO:0007669"/>
    <property type="project" value="InterPro"/>
</dbReference>
<keyword evidence="20" id="KW-1185">Reference proteome</keyword>
<proteinExistence type="inferred from homology"/>
<evidence type="ECO:0000256" key="3">
    <source>
        <dbReference type="ARBA" id="ARBA00004479"/>
    </source>
</evidence>
<evidence type="ECO:0000256" key="15">
    <source>
        <dbReference type="RuleBase" id="RU003431"/>
    </source>
</evidence>
<dbReference type="GO" id="GO:0004016">
    <property type="term" value="F:adenylate cyclase activity"/>
    <property type="evidence" value="ECO:0007669"/>
    <property type="project" value="TreeGrafter"/>
</dbReference>
<name>A0A914XJG6_9BILA</name>
<dbReference type="InterPro" id="IPR028082">
    <property type="entry name" value="Peripla_BP_I"/>
</dbReference>
<feature type="chain" id="PRO_5037183868" description="Guanylate cyclase" evidence="17">
    <location>
        <begin position="22"/>
        <end position="1075"/>
    </location>
</feature>
<dbReference type="InterPro" id="IPR001054">
    <property type="entry name" value="A/G_cyclase"/>
</dbReference>
<dbReference type="Gene3D" id="6.10.250.780">
    <property type="match status" value="1"/>
</dbReference>
<evidence type="ECO:0000259" key="19">
    <source>
        <dbReference type="PROSITE" id="PS50125"/>
    </source>
</evidence>
<keyword evidence="10" id="KW-0675">Receptor</keyword>
<evidence type="ECO:0000256" key="6">
    <source>
        <dbReference type="ARBA" id="ARBA00022729"/>
    </source>
</evidence>
<evidence type="ECO:0000256" key="7">
    <source>
        <dbReference type="ARBA" id="ARBA00022741"/>
    </source>
</evidence>
<evidence type="ECO:0000256" key="4">
    <source>
        <dbReference type="ARBA" id="ARBA00012202"/>
    </source>
</evidence>
<evidence type="ECO:0000256" key="1">
    <source>
        <dbReference type="ARBA" id="ARBA00001436"/>
    </source>
</evidence>
<keyword evidence="8 16" id="KW-1133">Transmembrane helix</keyword>
<dbReference type="EC" id="4.6.1.2" evidence="4 15"/>
<feature type="domain" description="Guanylate cyclase" evidence="19">
    <location>
        <begin position="887"/>
        <end position="1017"/>
    </location>
</feature>
<keyword evidence="9 16" id="KW-0472">Membrane</keyword>
<dbReference type="GO" id="GO:0004672">
    <property type="term" value="F:protein kinase activity"/>
    <property type="evidence" value="ECO:0007669"/>
    <property type="project" value="InterPro"/>
</dbReference>
<dbReference type="PANTHER" id="PTHR11920:SF495">
    <property type="entry name" value="RECEPTOR-TYPE GUANYLATE CYCLASE GCY-7"/>
    <property type="match status" value="1"/>
</dbReference>
<dbReference type="InterPro" id="IPR000719">
    <property type="entry name" value="Prot_kinase_dom"/>
</dbReference>
<dbReference type="GO" id="GO:0004383">
    <property type="term" value="F:guanylate cyclase activity"/>
    <property type="evidence" value="ECO:0007669"/>
    <property type="project" value="UniProtKB-EC"/>
</dbReference>
<keyword evidence="12 14" id="KW-0456">Lyase</keyword>
<dbReference type="PRINTS" id="PR00248">
    <property type="entry name" value="GPCRMGR"/>
</dbReference>
<dbReference type="SUPFAM" id="SSF56112">
    <property type="entry name" value="Protein kinase-like (PK-like)"/>
    <property type="match status" value="1"/>
</dbReference>
<dbReference type="Proteomes" id="UP000887566">
    <property type="component" value="Unplaced"/>
</dbReference>
<dbReference type="InterPro" id="IPR029787">
    <property type="entry name" value="Nucleotide_cyclase"/>
</dbReference>
<comment type="similarity">
    <text evidence="14">Belongs to the adenylyl cyclase class-4/guanylyl cyclase family.</text>
</comment>
<evidence type="ECO:0000256" key="10">
    <source>
        <dbReference type="ARBA" id="ARBA00023170"/>
    </source>
</evidence>
<dbReference type="InterPro" id="IPR001245">
    <property type="entry name" value="Ser-Thr/Tyr_kinase_cat_dom"/>
</dbReference>
<dbReference type="CDD" id="cd07302">
    <property type="entry name" value="CHD"/>
    <property type="match status" value="1"/>
</dbReference>
<dbReference type="GO" id="GO:0001653">
    <property type="term" value="F:peptide receptor activity"/>
    <property type="evidence" value="ECO:0007669"/>
    <property type="project" value="TreeGrafter"/>
</dbReference>
<keyword evidence="11" id="KW-0325">Glycoprotein</keyword>
<evidence type="ECO:0000256" key="5">
    <source>
        <dbReference type="ARBA" id="ARBA00022692"/>
    </source>
</evidence>